<dbReference type="EMBL" id="LZYO01000062">
    <property type="protein sequence ID" value="ODH38832.1"/>
    <property type="molecule type" value="Genomic_DNA"/>
</dbReference>
<evidence type="ECO:0000313" key="1">
    <source>
        <dbReference type="EMBL" id="ODH38832.1"/>
    </source>
</evidence>
<protein>
    <submittedName>
        <fullName evidence="1">Uncharacterized protein</fullName>
    </submittedName>
</protein>
<dbReference type="Proteomes" id="UP000242814">
    <property type="component" value="Unassembled WGS sequence"/>
</dbReference>
<organism evidence="1 2">
    <name type="scientific">Paracoccidioides brasiliensis</name>
    <dbReference type="NCBI Taxonomy" id="121759"/>
    <lineage>
        <taxon>Eukaryota</taxon>
        <taxon>Fungi</taxon>
        <taxon>Dikarya</taxon>
        <taxon>Ascomycota</taxon>
        <taxon>Pezizomycotina</taxon>
        <taxon>Eurotiomycetes</taxon>
        <taxon>Eurotiomycetidae</taxon>
        <taxon>Onygenales</taxon>
        <taxon>Ajellomycetaceae</taxon>
        <taxon>Paracoccidioides</taxon>
    </lineage>
</organism>
<dbReference type="VEuPathDB" id="FungiDB:PABG_03416"/>
<accession>A0A1D2JJH1</accession>
<proteinExistence type="predicted"/>
<evidence type="ECO:0000313" key="2">
    <source>
        <dbReference type="Proteomes" id="UP000242814"/>
    </source>
</evidence>
<comment type="caution">
    <text evidence="1">The sequence shown here is derived from an EMBL/GenBank/DDBJ whole genome shotgun (WGS) entry which is preliminary data.</text>
</comment>
<dbReference type="VEuPathDB" id="FungiDB:PADG_01986"/>
<gene>
    <name evidence="1" type="ORF">ACO22_02145</name>
</gene>
<sequence length="253" mass="28344">MRIAIEKANAPGNLYCPYPGSNDGYMLTYDIIAMLALSRDIYHGCKINTTCFSLLPILQHINIKNRQSQHRHSTSMLSTQGIDSGGYGALGSGGNNENLVIFSFVETPGLLDTYGLNPREVCDRRGENPLSWSFALSTNTGDLLDRYNECIEGKGESWGDFPDIKVQSPDRPGTYFAVSVAAVGWHSVALILVDNDEHSEYIENPLITNRFELGSFPQAYFDERGEIDTDQYDFSTWKYDFPEDSFRGTSWFG</sequence>
<dbReference type="AlphaFoldDB" id="A0A1D2JJH1"/>
<reference evidence="1 2" key="1">
    <citation type="submission" date="2016-06" db="EMBL/GenBank/DDBJ databases">
        <authorList>
            <person name="Kjaerup R.B."/>
            <person name="Dalgaard T.S."/>
            <person name="Juul-Madsen H.R."/>
        </authorList>
    </citation>
    <scope>NUCLEOTIDE SEQUENCE [LARGE SCALE GENOMIC DNA]</scope>
    <source>
        <strain evidence="1 2">Pb300</strain>
    </source>
</reference>
<name>A0A1D2JJH1_PARBR</name>